<dbReference type="GO" id="GO:0016020">
    <property type="term" value="C:membrane"/>
    <property type="evidence" value="ECO:0007669"/>
    <property type="project" value="UniProtKB-SubCell"/>
</dbReference>
<dbReference type="InterPro" id="IPR028082">
    <property type="entry name" value="Peripla_BP_I"/>
</dbReference>
<protein>
    <recommendedName>
        <fullName evidence="7">Receptor ligand binding region domain-containing protein</fullName>
    </recommendedName>
</protein>
<dbReference type="InterPro" id="IPR001828">
    <property type="entry name" value="ANF_lig-bd_rcpt"/>
</dbReference>
<dbReference type="EMBL" id="MTYJ01000080">
    <property type="protein sequence ID" value="OQV16011.1"/>
    <property type="molecule type" value="Genomic_DNA"/>
</dbReference>
<feature type="domain" description="Receptor ligand binding region" evidence="7">
    <location>
        <begin position="122"/>
        <end position="410"/>
    </location>
</feature>
<comment type="subcellular location">
    <subcellularLocation>
        <location evidence="1">Membrane</location>
    </subcellularLocation>
</comment>
<dbReference type="Proteomes" id="UP000192578">
    <property type="component" value="Unassembled WGS sequence"/>
</dbReference>
<accession>A0A1W0WLB5</accession>
<keyword evidence="2 5" id="KW-0812">Transmembrane</keyword>
<evidence type="ECO:0000256" key="4">
    <source>
        <dbReference type="ARBA" id="ARBA00023136"/>
    </source>
</evidence>
<keyword evidence="9" id="KW-1185">Reference proteome</keyword>
<dbReference type="Pfam" id="PF01094">
    <property type="entry name" value="ANF_receptor"/>
    <property type="match status" value="1"/>
</dbReference>
<name>A0A1W0WLB5_HYPEX</name>
<keyword evidence="6" id="KW-0732">Signal</keyword>
<proteinExistence type="predicted"/>
<dbReference type="SUPFAM" id="SSF53822">
    <property type="entry name" value="Periplasmic binding protein-like I"/>
    <property type="match status" value="1"/>
</dbReference>
<evidence type="ECO:0000313" key="9">
    <source>
        <dbReference type="Proteomes" id="UP000192578"/>
    </source>
</evidence>
<evidence type="ECO:0000259" key="7">
    <source>
        <dbReference type="Pfam" id="PF01094"/>
    </source>
</evidence>
<keyword evidence="4 5" id="KW-0472">Membrane</keyword>
<evidence type="ECO:0000313" key="8">
    <source>
        <dbReference type="EMBL" id="OQV16011.1"/>
    </source>
</evidence>
<evidence type="ECO:0000256" key="3">
    <source>
        <dbReference type="ARBA" id="ARBA00022989"/>
    </source>
</evidence>
<dbReference type="Gene3D" id="3.40.50.2300">
    <property type="match status" value="1"/>
</dbReference>
<organism evidence="8 9">
    <name type="scientific">Hypsibius exemplaris</name>
    <name type="common">Freshwater tardigrade</name>
    <dbReference type="NCBI Taxonomy" id="2072580"/>
    <lineage>
        <taxon>Eukaryota</taxon>
        <taxon>Metazoa</taxon>
        <taxon>Ecdysozoa</taxon>
        <taxon>Tardigrada</taxon>
        <taxon>Eutardigrada</taxon>
        <taxon>Parachela</taxon>
        <taxon>Hypsibioidea</taxon>
        <taxon>Hypsibiidae</taxon>
        <taxon>Hypsibius</taxon>
    </lineage>
</organism>
<gene>
    <name evidence="8" type="ORF">BV898_09932</name>
</gene>
<feature type="signal peptide" evidence="6">
    <location>
        <begin position="1"/>
        <end position="23"/>
    </location>
</feature>
<evidence type="ECO:0000256" key="5">
    <source>
        <dbReference type="SAM" id="Phobius"/>
    </source>
</evidence>
<dbReference type="AlphaFoldDB" id="A0A1W0WLB5"/>
<sequence length="555" mass="62152">MSGSLILQTAFVVVAVNLRLASGATVIQVRIASPAFALPSAGAGAMAFNEPVLEAASIECNRIYAGLFNFSYVAVTGDREAIHTNEEFTDQSPDLVAEWYYRLPVSPDIVPVIITPGNVDISMIHQITAQVNVLCIATMSYFKSQYNLQPAAPMIGTAFVPLPPVAEVFANLLVLYNWTTVYVITDLSAANVYQFMLSEIRKVQTRLAIRFIARTIDTRITPSFNILLREFTLLSRVLMFFGRAEQTRRLMIDAFNLNLTRGRHVFICDEPYPWPKNFGVVGWYLENSTDNEIARMAFRTLIFVHPNETVDLSSPRALHLAALFRRRTKDLYNITVTAFDQPTRELFSSYASVFMLAEVMNETLSAYGREKVRDGRWLAQQFWNRTFPAAGGLYDIYVDPTGLRRVTLQVSHFSGNDSHQEAFLVQSNLNITDLRTLRNISSSWPGGRWPPPNEPRCGYLNNLCHGAPGFAQNGGLTGVLTLSAVALVVGAAGFWARWHLHDHHLREPWWVLSVDLLLAPAKDVPTRVLSKMLLHNVLESQSAHHSSHTVSNLRP</sequence>
<feature type="transmembrane region" description="Helical" evidence="5">
    <location>
        <begin position="474"/>
        <end position="496"/>
    </location>
</feature>
<reference evidence="9" key="1">
    <citation type="submission" date="2017-01" db="EMBL/GenBank/DDBJ databases">
        <title>Comparative genomics of anhydrobiosis in the tardigrade Hypsibius dujardini.</title>
        <authorList>
            <person name="Yoshida Y."/>
            <person name="Koutsovoulos G."/>
            <person name="Laetsch D."/>
            <person name="Stevens L."/>
            <person name="Kumar S."/>
            <person name="Horikawa D."/>
            <person name="Ishino K."/>
            <person name="Komine S."/>
            <person name="Tomita M."/>
            <person name="Blaxter M."/>
            <person name="Arakawa K."/>
        </authorList>
    </citation>
    <scope>NUCLEOTIDE SEQUENCE [LARGE SCALE GENOMIC DNA]</scope>
    <source>
        <strain evidence="9">Z151</strain>
    </source>
</reference>
<evidence type="ECO:0000256" key="1">
    <source>
        <dbReference type="ARBA" id="ARBA00004370"/>
    </source>
</evidence>
<feature type="chain" id="PRO_5012212923" description="Receptor ligand binding region domain-containing protein" evidence="6">
    <location>
        <begin position="24"/>
        <end position="555"/>
    </location>
</feature>
<evidence type="ECO:0000256" key="6">
    <source>
        <dbReference type="SAM" id="SignalP"/>
    </source>
</evidence>
<evidence type="ECO:0000256" key="2">
    <source>
        <dbReference type="ARBA" id="ARBA00022692"/>
    </source>
</evidence>
<comment type="caution">
    <text evidence="8">The sequence shown here is derived from an EMBL/GenBank/DDBJ whole genome shotgun (WGS) entry which is preliminary data.</text>
</comment>
<keyword evidence="3 5" id="KW-1133">Transmembrane helix</keyword>